<sequence length="350" mass="35616">MNWRLQRMPSATAAAALTGRILAILIALLCVGLVLAVGGRAPVAMGADFLTTATGSMEGLEDVGLLLTPLILTGIAVAITQRIGLWNIGGEGQFSVGALAATAVGLHLDGPDSAMLPAMAAAAMVAGALWILLPTLARAYAGVNELITTLLLNFVAALLVAWVATGPWRDKTGAALAATARVPYEMPALGDALHWGLPIAVAVAIGVALLLSFTRFGYEVRVAGANPGAAIYAGIPVRRRIIAVMLLSGAIAGLAGMIELSGTAHRLQGGISNNYGYLGIMVAVLARGSCLAVLATAALMATLLNAGIILSAQGLNTSAVLATTGLILFFTAIGDELAHYKLVRQPARAA</sequence>
<gene>
    <name evidence="7" type="ORF">LKMONMHP_2706</name>
</gene>
<name>A0ABQ4TB39_METOR</name>
<dbReference type="Proteomes" id="UP001055156">
    <property type="component" value="Unassembled WGS sequence"/>
</dbReference>
<keyword evidence="2" id="KW-1003">Cell membrane</keyword>
<evidence type="ECO:0000256" key="6">
    <source>
        <dbReference type="SAM" id="Phobius"/>
    </source>
</evidence>
<proteinExistence type="predicted"/>
<feature type="transmembrane region" description="Helical" evidence="6">
    <location>
        <begin position="315"/>
        <end position="334"/>
    </location>
</feature>
<feature type="transmembrane region" description="Helical" evidence="6">
    <location>
        <begin position="145"/>
        <end position="164"/>
    </location>
</feature>
<dbReference type="CDD" id="cd06580">
    <property type="entry name" value="TM_PBP1_transp_TpRbsC_like"/>
    <property type="match status" value="1"/>
</dbReference>
<reference evidence="7" key="1">
    <citation type="journal article" date="2021" name="Front. Microbiol.">
        <title>Comprehensive Comparative Genomics and Phenotyping of Methylobacterium Species.</title>
        <authorList>
            <person name="Alessa O."/>
            <person name="Ogura Y."/>
            <person name="Fujitani Y."/>
            <person name="Takami H."/>
            <person name="Hayashi T."/>
            <person name="Sahin N."/>
            <person name="Tani A."/>
        </authorList>
    </citation>
    <scope>NUCLEOTIDE SEQUENCE</scope>
    <source>
        <strain evidence="7">NBRC 15689</strain>
    </source>
</reference>
<feature type="transmembrane region" description="Helical" evidence="6">
    <location>
        <begin position="192"/>
        <end position="211"/>
    </location>
</feature>
<evidence type="ECO:0000313" key="7">
    <source>
        <dbReference type="EMBL" id="GJE27844.1"/>
    </source>
</evidence>
<dbReference type="RefSeq" id="WP_238311640.1">
    <property type="nucleotide sequence ID" value="NZ_BPQV01000007.1"/>
</dbReference>
<keyword evidence="8" id="KW-1185">Reference proteome</keyword>
<protein>
    <recommendedName>
        <fullName evidence="9">ABC transporter permease</fullName>
    </recommendedName>
</protein>
<reference evidence="7" key="2">
    <citation type="submission" date="2021-08" db="EMBL/GenBank/DDBJ databases">
        <authorList>
            <person name="Tani A."/>
            <person name="Ola A."/>
            <person name="Ogura Y."/>
            <person name="Katsura K."/>
            <person name="Hayashi T."/>
        </authorList>
    </citation>
    <scope>NUCLEOTIDE SEQUENCE</scope>
    <source>
        <strain evidence="7">NBRC 15689</strain>
    </source>
</reference>
<evidence type="ECO:0000256" key="1">
    <source>
        <dbReference type="ARBA" id="ARBA00004651"/>
    </source>
</evidence>
<feature type="transmembrane region" description="Helical" evidence="6">
    <location>
        <begin position="92"/>
        <end position="108"/>
    </location>
</feature>
<dbReference type="PANTHER" id="PTHR47089">
    <property type="entry name" value="ABC TRANSPORTER, PERMEASE PROTEIN"/>
    <property type="match status" value="1"/>
</dbReference>
<evidence type="ECO:0000256" key="4">
    <source>
        <dbReference type="ARBA" id="ARBA00022989"/>
    </source>
</evidence>
<evidence type="ECO:0000256" key="2">
    <source>
        <dbReference type="ARBA" id="ARBA00022475"/>
    </source>
</evidence>
<feature type="transmembrane region" description="Helical" evidence="6">
    <location>
        <begin position="63"/>
        <end position="80"/>
    </location>
</feature>
<comment type="subcellular location">
    <subcellularLocation>
        <location evidence="1">Cell membrane</location>
        <topology evidence="1">Multi-pass membrane protein</topology>
    </subcellularLocation>
</comment>
<dbReference type="PANTHER" id="PTHR47089:SF1">
    <property type="entry name" value="GUANOSINE ABC TRANSPORTER PERMEASE PROTEIN NUPP"/>
    <property type="match status" value="1"/>
</dbReference>
<keyword evidence="5 6" id="KW-0472">Membrane</keyword>
<evidence type="ECO:0000313" key="8">
    <source>
        <dbReference type="Proteomes" id="UP001055156"/>
    </source>
</evidence>
<accession>A0ABQ4TB39</accession>
<feature type="transmembrane region" description="Helical" evidence="6">
    <location>
        <begin position="21"/>
        <end position="43"/>
    </location>
</feature>
<keyword evidence="3 6" id="KW-0812">Transmembrane</keyword>
<dbReference type="EMBL" id="BPQV01000007">
    <property type="protein sequence ID" value="GJE27844.1"/>
    <property type="molecule type" value="Genomic_DNA"/>
</dbReference>
<evidence type="ECO:0008006" key="9">
    <source>
        <dbReference type="Google" id="ProtNLM"/>
    </source>
</evidence>
<feature type="transmembrane region" description="Helical" evidence="6">
    <location>
        <begin position="114"/>
        <end position="133"/>
    </location>
</feature>
<dbReference type="InterPro" id="IPR001851">
    <property type="entry name" value="ABC_transp_permease"/>
</dbReference>
<evidence type="ECO:0000256" key="5">
    <source>
        <dbReference type="ARBA" id="ARBA00023136"/>
    </source>
</evidence>
<keyword evidence="4 6" id="KW-1133">Transmembrane helix</keyword>
<dbReference type="Pfam" id="PF02653">
    <property type="entry name" value="BPD_transp_2"/>
    <property type="match status" value="1"/>
</dbReference>
<organism evidence="7 8">
    <name type="scientific">Methylobacterium organophilum</name>
    <dbReference type="NCBI Taxonomy" id="410"/>
    <lineage>
        <taxon>Bacteria</taxon>
        <taxon>Pseudomonadati</taxon>
        <taxon>Pseudomonadota</taxon>
        <taxon>Alphaproteobacteria</taxon>
        <taxon>Hyphomicrobiales</taxon>
        <taxon>Methylobacteriaceae</taxon>
        <taxon>Methylobacterium</taxon>
    </lineage>
</organism>
<evidence type="ECO:0000256" key="3">
    <source>
        <dbReference type="ARBA" id="ARBA00022692"/>
    </source>
</evidence>
<feature type="transmembrane region" description="Helical" evidence="6">
    <location>
        <begin position="278"/>
        <end position="303"/>
    </location>
</feature>
<feature type="transmembrane region" description="Helical" evidence="6">
    <location>
        <begin position="241"/>
        <end position="258"/>
    </location>
</feature>
<comment type="caution">
    <text evidence="7">The sequence shown here is derived from an EMBL/GenBank/DDBJ whole genome shotgun (WGS) entry which is preliminary data.</text>
</comment>